<feature type="transmembrane region" description="Helical" evidence="2">
    <location>
        <begin position="12"/>
        <end position="34"/>
    </location>
</feature>
<keyword evidence="2" id="KW-1133">Transmembrane helix</keyword>
<accession>M0LAH1</accession>
<dbReference type="Pfam" id="PF14258">
    <property type="entry name" value="DUF4350"/>
    <property type="match status" value="1"/>
</dbReference>
<feature type="compositionally biased region" description="Gly residues" evidence="1">
    <location>
        <begin position="326"/>
        <end position="337"/>
    </location>
</feature>
<feature type="region of interest" description="Disordered" evidence="1">
    <location>
        <begin position="38"/>
        <end position="68"/>
    </location>
</feature>
<dbReference type="Proteomes" id="UP000011524">
    <property type="component" value="Unassembled WGS sequence"/>
</dbReference>
<evidence type="ECO:0000259" key="3">
    <source>
        <dbReference type="Pfam" id="PF14258"/>
    </source>
</evidence>
<gene>
    <name evidence="4" type="ORF">C444_16388</name>
</gene>
<organism evidence="4 5">
    <name type="scientific">Haloarcula japonica (strain ATCC 49778 / DSM 6131 / JCM 7785 / NBRC 101032 / NCIMB 13157 / TR-1)</name>
    <dbReference type="NCBI Taxonomy" id="1227453"/>
    <lineage>
        <taxon>Archaea</taxon>
        <taxon>Methanobacteriati</taxon>
        <taxon>Methanobacteriota</taxon>
        <taxon>Stenosarchaea group</taxon>
        <taxon>Halobacteria</taxon>
        <taxon>Halobacteriales</taxon>
        <taxon>Haloarculaceae</taxon>
        <taxon>Haloarcula</taxon>
    </lineage>
</organism>
<comment type="caution">
    <text evidence="4">The sequence shown here is derived from an EMBL/GenBank/DDBJ whole genome shotgun (WGS) entry which is preliminary data.</text>
</comment>
<evidence type="ECO:0000313" key="5">
    <source>
        <dbReference type="Proteomes" id="UP000011524"/>
    </source>
</evidence>
<dbReference type="EMBL" id="AOLY01000039">
    <property type="protein sequence ID" value="EMA28960.1"/>
    <property type="molecule type" value="Genomic_DNA"/>
</dbReference>
<evidence type="ECO:0000313" key="4">
    <source>
        <dbReference type="EMBL" id="EMA28960.1"/>
    </source>
</evidence>
<keyword evidence="2" id="KW-0812">Transmembrane</keyword>
<feature type="domain" description="DUF4350" evidence="3">
    <location>
        <begin position="97"/>
        <end position="299"/>
    </location>
</feature>
<protein>
    <recommendedName>
        <fullName evidence="3">DUF4350 domain-containing protein</fullName>
    </recommendedName>
</protein>
<reference evidence="4 5" key="1">
    <citation type="journal article" date="2014" name="PLoS Genet.">
        <title>Phylogenetically driven sequencing of extremely halophilic archaea reveals strategies for static and dynamic osmo-response.</title>
        <authorList>
            <person name="Becker E.A."/>
            <person name="Seitzer P.M."/>
            <person name="Tritt A."/>
            <person name="Larsen D."/>
            <person name="Krusor M."/>
            <person name="Yao A.I."/>
            <person name="Wu D."/>
            <person name="Madern D."/>
            <person name="Eisen J.A."/>
            <person name="Darling A.E."/>
            <person name="Facciotti M.T."/>
        </authorList>
    </citation>
    <scope>NUCLEOTIDE SEQUENCE [LARGE SCALE GENOMIC DNA]</scope>
    <source>
        <strain evidence="5">ATCC 49778 / DSM 6131 / JCM 7785 / NBRC 101032 / NCIMB 13157 / TR-1</strain>
    </source>
</reference>
<dbReference type="STRING" id="1227453.C444_16388"/>
<feature type="compositionally biased region" description="Polar residues" evidence="1">
    <location>
        <begin position="38"/>
        <end position="55"/>
    </location>
</feature>
<sequence>MSADSVSSSPVIRAGFFVGILVLSVIVGTVAIGGGTQSAPDVSQANAPSFNSGESVATPADESGDLSMSADASGKVVVIDVAHAGDIDREALTPLVSTLTENGATVRYHVGERQSGSPLNESLRSADALIVLGAEQRYTQSELNGLSAFSDAGGRVLLVNEPSQASTAGLGLLRPAATESVTMPMAPLASQYGLSYGNGYLYNMHEYDTNYQNVYATPTGDTELTAGVDRTVFYAAIPVHGGDTALTTTEQTTLSKTRRQDTYGVVARSGNVVTVGDTNVFTQEFLYRADNEQLVGNLLDFLVTGEKSPEDAPQTADSGQSRPGGSLPGTGAVGGGALPSEPGSTPTPGPDSTPTPEPNETMRSDQ</sequence>
<dbReference type="PATRIC" id="fig|1227453.3.peg.3237"/>
<evidence type="ECO:0000256" key="1">
    <source>
        <dbReference type="SAM" id="MobiDB-lite"/>
    </source>
</evidence>
<proteinExistence type="predicted"/>
<dbReference type="InterPro" id="IPR025646">
    <property type="entry name" value="DUF4350"/>
</dbReference>
<feature type="region of interest" description="Disordered" evidence="1">
    <location>
        <begin position="306"/>
        <end position="366"/>
    </location>
</feature>
<dbReference type="OrthoDB" id="239338at2157"/>
<dbReference type="AlphaFoldDB" id="M0LAH1"/>
<keyword evidence="5" id="KW-1185">Reference proteome</keyword>
<dbReference type="eggNOG" id="arCOG01312">
    <property type="taxonomic scope" value="Archaea"/>
</dbReference>
<name>M0LAH1_HALJT</name>
<feature type="compositionally biased region" description="Pro residues" evidence="1">
    <location>
        <begin position="345"/>
        <end position="357"/>
    </location>
</feature>
<keyword evidence="2" id="KW-0472">Membrane</keyword>
<evidence type="ECO:0000256" key="2">
    <source>
        <dbReference type="SAM" id="Phobius"/>
    </source>
</evidence>
<dbReference type="RefSeq" id="WP_004594049.1">
    <property type="nucleotide sequence ID" value="NZ_AOLY01000039.1"/>
</dbReference>